<evidence type="ECO:0008006" key="4">
    <source>
        <dbReference type="Google" id="ProtNLM"/>
    </source>
</evidence>
<sequence>MHRALQIPEILLEILEILSQTWWSFDTAGPTIMLNVALVCRAFKDPSLDQLWKNMGDITPLFRLLSHFEPASQEEEEEEVGALGDIRGPISESERRTFVTYANRVRSYGRFGEENIALAAYIQGLQLTNRLSLLPNLRTLRVYAKCWEPEILFFFSPSLRTVTLRETDSEHRLRLGSALHSLQRVSANLTKIDVSTPWSATSQNAISSMSFLKNLSITYPGNMQEPYQLDINFLLGLSCSESLLTLSIVNFCLFSGLTSMGPLADLFQNAKMPNLKELDVDVSPRQIDEGEATHWTDFFRILPTTASNLKRFVLASKILPNDASWSNINLSIKDFERLSQYDMITFSVFPPILSTFSLSDISKLFSCWKNLESLTLRTPALGFEVLVVIAQSLPKLAYLNIDIDGRQLPATDSIPVLEHPLNTLMMSGHLMRPLTLARMIDRVFPCLRYPVFSPSQAPSQAHDDQLWVQAGMLIWMLREARGDERMRAAPLFCLLLHLELAFRDEENALILGDIRGPISESERRTFVAYASRVRSYTRYGQGLPSPVISKHSNYKGLLPKLMTLRIYGDIWEPQTLFFLSPSLRTVTLRGTHPEDRMASAPTLYSIQRITANLASIDVSTVWSAACLSAASRMHRLKLKVSHVDAAYKSSQLDINFLLGLSCSDSLVSLVIRDFHLFSGPSTTHKQVTPFPALRCLRFMSDSIPVQPSPECEYAEPRGISDLFLIQGNQRKPSYSLRKLFPYPRHYHVQTQTFEHLSQYDLTTFNVSPPIFSALSLHDVIKLLSCWPNLKLLTLTTPALGFGMLVAVAQMLPKLRYLGMHIDGCQLPTADSMPILELLGDPLHVWSVGIPFDVCTIGRQNLHLPQSPPYLVRCRPRPRRRDVAPGRADAQDVERFQK</sequence>
<accession>A0A8S0XRE9</accession>
<feature type="compositionally biased region" description="Basic and acidic residues" evidence="1">
    <location>
        <begin position="880"/>
        <end position="897"/>
    </location>
</feature>
<protein>
    <recommendedName>
        <fullName evidence="4">F-box domain-containing protein</fullName>
    </recommendedName>
</protein>
<keyword evidence="3" id="KW-1185">Reference proteome</keyword>
<proteinExistence type="predicted"/>
<organism evidence="2 3">
    <name type="scientific">Cyclocybe aegerita</name>
    <name type="common">Black poplar mushroom</name>
    <name type="synonym">Agrocybe aegerita</name>
    <dbReference type="NCBI Taxonomy" id="1973307"/>
    <lineage>
        <taxon>Eukaryota</taxon>
        <taxon>Fungi</taxon>
        <taxon>Dikarya</taxon>
        <taxon>Basidiomycota</taxon>
        <taxon>Agaricomycotina</taxon>
        <taxon>Agaricomycetes</taxon>
        <taxon>Agaricomycetidae</taxon>
        <taxon>Agaricales</taxon>
        <taxon>Agaricineae</taxon>
        <taxon>Bolbitiaceae</taxon>
        <taxon>Cyclocybe</taxon>
    </lineage>
</organism>
<gene>
    <name evidence="2" type="ORF">AAE3_LOCUS5944</name>
</gene>
<dbReference type="InterPro" id="IPR032675">
    <property type="entry name" value="LRR_dom_sf"/>
</dbReference>
<evidence type="ECO:0000256" key="1">
    <source>
        <dbReference type="SAM" id="MobiDB-lite"/>
    </source>
</evidence>
<evidence type="ECO:0000313" key="3">
    <source>
        <dbReference type="Proteomes" id="UP000467700"/>
    </source>
</evidence>
<name>A0A8S0XRE9_CYCAE</name>
<dbReference type="OrthoDB" id="2950051at2759"/>
<dbReference type="Gene3D" id="3.80.10.10">
    <property type="entry name" value="Ribonuclease Inhibitor"/>
    <property type="match status" value="1"/>
</dbReference>
<evidence type="ECO:0000313" key="2">
    <source>
        <dbReference type="EMBL" id="CAA7263817.1"/>
    </source>
</evidence>
<dbReference type="EMBL" id="CACVBS010000041">
    <property type="protein sequence ID" value="CAA7263817.1"/>
    <property type="molecule type" value="Genomic_DNA"/>
</dbReference>
<reference evidence="2 3" key="1">
    <citation type="submission" date="2020-01" db="EMBL/GenBank/DDBJ databases">
        <authorList>
            <person name="Gupta K D."/>
        </authorList>
    </citation>
    <scope>NUCLEOTIDE SEQUENCE [LARGE SCALE GENOMIC DNA]</scope>
</reference>
<dbReference type="Proteomes" id="UP000467700">
    <property type="component" value="Unassembled WGS sequence"/>
</dbReference>
<dbReference type="AlphaFoldDB" id="A0A8S0XRE9"/>
<dbReference type="SUPFAM" id="SSF52047">
    <property type="entry name" value="RNI-like"/>
    <property type="match status" value="1"/>
</dbReference>
<comment type="caution">
    <text evidence="2">The sequence shown here is derived from an EMBL/GenBank/DDBJ whole genome shotgun (WGS) entry which is preliminary data.</text>
</comment>
<feature type="region of interest" description="Disordered" evidence="1">
    <location>
        <begin position="877"/>
        <end position="897"/>
    </location>
</feature>